<keyword evidence="5" id="KW-0479">Metal-binding</keyword>
<evidence type="ECO:0000313" key="8">
    <source>
        <dbReference type="Proteomes" id="UP000185674"/>
    </source>
</evidence>
<dbReference type="GO" id="GO:0030272">
    <property type="term" value="F:5-formyltetrahydrofolate cyclo-ligase activity"/>
    <property type="evidence" value="ECO:0007669"/>
    <property type="project" value="UniProtKB-EC"/>
</dbReference>
<dbReference type="PIRSF" id="PIRSF006806">
    <property type="entry name" value="FTHF_cligase"/>
    <property type="match status" value="1"/>
</dbReference>
<organism evidence="6 8">
    <name type="scientific">Acinetobacter soli</name>
    <dbReference type="NCBI Taxonomy" id="487316"/>
    <lineage>
        <taxon>Bacteria</taxon>
        <taxon>Pseudomonadati</taxon>
        <taxon>Pseudomonadota</taxon>
        <taxon>Gammaproteobacteria</taxon>
        <taxon>Moraxellales</taxon>
        <taxon>Moraxellaceae</taxon>
        <taxon>Acinetobacter</taxon>
    </lineage>
</organism>
<dbReference type="PANTHER" id="PTHR23407">
    <property type="entry name" value="ATPASE INHIBITOR/5-FORMYLTETRAHYDROFOLATE CYCLO-LIGASE"/>
    <property type="match status" value="1"/>
</dbReference>
<evidence type="ECO:0000256" key="2">
    <source>
        <dbReference type="ARBA" id="ARBA00022741"/>
    </source>
</evidence>
<dbReference type="EMBL" id="CP016896">
    <property type="protein sequence ID" value="APV35998.1"/>
    <property type="molecule type" value="Genomic_DNA"/>
</dbReference>
<dbReference type="InterPro" id="IPR037171">
    <property type="entry name" value="NagB/RpiA_transferase-like"/>
</dbReference>
<feature type="binding site" evidence="4">
    <location>
        <position position="65"/>
    </location>
    <ligand>
        <name>substrate</name>
    </ligand>
</feature>
<dbReference type="Gene3D" id="3.40.50.10420">
    <property type="entry name" value="NagB/RpiA/CoA transferase-like"/>
    <property type="match status" value="1"/>
</dbReference>
<dbReference type="eggNOG" id="COG0212">
    <property type="taxonomic scope" value="Bacteria"/>
</dbReference>
<proteinExistence type="inferred from homology"/>
<comment type="catalytic activity">
    <reaction evidence="5">
        <text>(6S)-5-formyl-5,6,7,8-tetrahydrofolate + ATP = (6R)-5,10-methenyltetrahydrofolate + ADP + phosphate</text>
        <dbReference type="Rhea" id="RHEA:10488"/>
        <dbReference type="ChEBI" id="CHEBI:30616"/>
        <dbReference type="ChEBI" id="CHEBI:43474"/>
        <dbReference type="ChEBI" id="CHEBI:57455"/>
        <dbReference type="ChEBI" id="CHEBI:57457"/>
        <dbReference type="ChEBI" id="CHEBI:456216"/>
        <dbReference type="EC" id="6.3.3.2"/>
    </reaction>
</comment>
<comment type="cofactor">
    <cofactor evidence="5">
        <name>Mg(2+)</name>
        <dbReference type="ChEBI" id="CHEBI:18420"/>
    </cofactor>
</comment>
<reference evidence="7" key="2">
    <citation type="submission" date="2023-09" db="EMBL/GenBank/DDBJ databases">
        <title>Acinetobacter soli.</title>
        <authorList>
            <person name="Kim B."/>
            <person name="Kim D."/>
            <person name="Park D."/>
        </authorList>
    </citation>
    <scope>NUCLEOTIDE SEQUENCE</scope>
    <source>
        <strain evidence="7">2023.05</strain>
    </source>
</reference>
<dbReference type="Pfam" id="PF01812">
    <property type="entry name" value="5-FTHF_cyc-lig"/>
    <property type="match status" value="1"/>
</dbReference>
<dbReference type="STRING" id="487316.BEN76_08205"/>
<feature type="binding site" evidence="4">
    <location>
        <begin position="151"/>
        <end position="159"/>
    </location>
    <ligand>
        <name>ATP</name>
        <dbReference type="ChEBI" id="CHEBI:30616"/>
    </ligand>
</feature>
<dbReference type="Proteomes" id="UP001256400">
    <property type="component" value="Chromosome"/>
</dbReference>
<dbReference type="RefSeq" id="WP_055415657.1">
    <property type="nucleotide sequence ID" value="NZ_BKFD01000004.1"/>
</dbReference>
<sequence length="221" mass="25539">MTSVVPHATAPLSGSALQQLRRHIAKQRRQSSRFAQQRAAQRVLAQFRFFLDRTRQPIMRAGIYLDAFGEIRTQALIQECFKRNIKVFLPKVCAMNQRLVWVEISKHQYQNHRFTKHRLGMYEPMATRGQPISKLDLVIMPLVICDTTGSRVGMGGGFYDKTLSIAPKRPIRLGLAHEFQYIAENIQRAPWDQSLDALVTPKKCYIFKRPFKKTISLIKKI</sequence>
<dbReference type="PANTHER" id="PTHR23407:SF1">
    <property type="entry name" value="5-FORMYLTETRAHYDROFOLATE CYCLO-LIGASE"/>
    <property type="match status" value="1"/>
</dbReference>
<dbReference type="EC" id="6.3.3.2" evidence="5"/>
<dbReference type="GO" id="GO:0035999">
    <property type="term" value="P:tetrahydrofolate interconversion"/>
    <property type="evidence" value="ECO:0007669"/>
    <property type="project" value="TreeGrafter"/>
</dbReference>
<keyword evidence="6" id="KW-0436">Ligase</keyword>
<dbReference type="Proteomes" id="UP000185674">
    <property type="component" value="Chromosome"/>
</dbReference>
<dbReference type="InterPro" id="IPR024185">
    <property type="entry name" value="FTHF_cligase-like_sf"/>
</dbReference>
<evidence type="ECO:0000313" key="6">
    <source>
        <dbReference type="EMBL" id="APV35998.1"/>
    </source>
</evidence>
<gene>
    <name evidence="6" type="ORF">BEN76_08205</name>
    <name evidence="7" type="ORF">RHP80_14950</name>
</gene>
<protein>
    <recommendedName>
        <fullName evidence="5">5-formyltetrahydrofolate cyclo-ligase</fullName>
        <ecNumber evidence="5">6.3.3.2</ecNumber>
    </recommendedName>
</protein>
<dbReference type="NCBIfam" id="TIGR02727">
    <property type="entry name" value="MTHFS_bact"/>
    <property type="match status" value="1"/>
</dbReference>
<dbReference type="InterPro" id="IPR002698">
    <property type="entry name" value="FTHF_cligase"/>
</dbReference>
<dbReference type="GO" id="GO:0005524">
    <property type="term" value="F:ATP binding"/>
    <property type="evidence" value="ECO:0007669"/>
    <property type="project" value="UniProtKB-KW"/>
</dbReference>
<evidence type="ECO:0000313" key="7">
    <source>
        <dbReference type="EMBL" id="WND05455.1"/>
    </source>
</evidence>
<reference evidence="6 8" key="1">
    <citation type="submission" date="2016-08" db="EMBL/GenBank/DDBJ databases">
        <title>Complete genome sequence of Acinetobacter baylyi strain GFJ2.</title>
        <authorList>
            <person name="Tabata M."/>
            <person name="Kuboki S."/>
            <person name="Gibu N."/>
            <person name="Kinouchi Y."/>
            <person name="Vangnai A."/>
            <person name="Kasai D."/>
            <person name="Fukuda M."/>
        </authorList>
    </citation>
    <scope>NUCLEOTIDE SEQUENCE [LARGE SCALE GENOMIC DNA]</scope>
    <source>
        <strain evidence="6 8">GFJ2</strain>
    </source>
</reference>
<evidence type="ECO:0000256" key="3">
    <source>
        <dbReference type="ARBA" id="ARBA00022840"/>
    </source>
</evidence>
<evidence type="ECO:0000256" key="1">
    <source>
        <dbReference type="ARBA" id="ARBA00010638"/>
    </source>
</evidence>
<dbReference type="KEGG" id="asol:BEN76_08205"/>
<evidence type="ECO:0000256" key="4">
    <source>
        <dbReference type="PIRSR" id="PIRSR006806-1"/>
    </source>
</evidence>
<dbReference type="EMBL" id="CP134206">
    <property type="protein sequence ID" value="WND05455.1"/>
    <property type="molecule type" value="Genomic_DNA"/>
</dbReference>
<name>A0A1P8EIG5_9GAMM</name>
<dbReference type="AlphaFoldDB" id="A0A1P8EIG5"/>
<evidence type="ECO:0000256" key="5">
    <source>
        <dbReference type="RuleBase" id="RU361279"/>
    </source>
</evidence>
<keyword evidence="3 4" id="KW-0067">ATP-binding</keyword>
<dbReference type="GO" id="GO:0009396">
    <property type="term" value="P:folic acid-containing compound biosynthetic process"/>
    <property type="evidence" value="ECO:0007669"/>
    <property type="project" value="TreeGrafter"/>
</dbReference>
<comment type="similarity">
    <text evidence="1 5">Belongs to the 5-formyltetrahydrofolate cyclo-ligase family.</text>
</comment>
<keyword evidence="2 4" id="KW-0547">Nucleotide-binding</keyword>
<dbReference type="GO" id="GO:0046872">
    <property type="term" value="F:metal ion binding"/>
    <property type="evidence" value="ECO:0007669"/>
    <property type="project" value="UniProtKB-KW"/>
</dbReference>
<feature type="binding site" evidence="4">
    <location>
        <position position="70"/>
    </location>
    <ligand>
        <name>substrate</name>
    </ligand>
</feature>
<dbReference type="SUPFAM" id="SSF100950">
    <property type="entry name" value="NagB/RpiA/CoA transferase-like"/>
    <property type="match status" value="1"/>
</dbReference>
<keyword evidence="5" id="KW-0460">Magnesium</keyword>
<accession>A0A1P8EIG5</accession>